<reference evidence="3" key="1">
    <citation type="submission" date="2022-01" db="EMBL/GenBank/DDBJ databases">
        <authorList>
            <person name="Braso-Vives M."/>
        </authorList>
    </citation>
    <scope>NUCLEOTIDE SEQUENCE</scope>
</reference>
<keyword evidence="2" id="KW-0472">Membrane</keyword>
<evidence type="ECO:0000313" key="4">
    <source>
        <dbReference type="Proteomes" id="UP000838412"/>
    </source>
</evidence>
<feature type="compositionally biased region" description="Basic and acidic residues" evidence="1">
    <location>
        <begin position="120"/>
        <end position="133"/>
    </location>
</feature>
<dbReference type="AlphaFoldDB" id="A0A8K0EYM1"/>
<keyword evidence="2" id="KW-1133">Transmembrane helix</keyword>
<keyword evidence="4" id="KW-1185">Reference proteome</keyword>
<name>A0A8K0EYM1_BRALA</name>
<gene>
    <name evidence="3" type="primary">Hypp3733</name>
    <name evidence="3" type="ORF">BLAG_LOCUS20748</name>
</gene>
<keyword evidence="2" id="KW-0812">Transmembrane</keyword>
<proteinExistence type="predicted"/>
<dbReference type="EMBL" id="OV696691">
    <property type="protein sequence ID" value="CAH1267363.1"/>
    <property type="molecule type" value="Genomic_DNA"/>
</dbReference>
<evidence type="ECO:0000256" key="1">
    <source>
        <dbReference type="SAM" id="MobiDB-lite"/>
    </source>
</evidence>
<feature type="region of interest" description="Disordered" evidence="1">
    <location>
        <begin position="112"/>
        <end position="133"/>
    </location>
</feature>
<feature type="compositionally biased region" description="Polar residues" evidence="1">
    <location>
        <begin position="163"/>
        <end position="195"/>
    </location>
</feature>
<feature type="transmembrane region" description="Helical" evidence="2">
    <location>
        <begin position="7"/>
        <end position="30"/>
    </location>
</feature>
<organism evidence="3 4">
    <name type="scientific">Branchiostoma lanceolatum</name>
    <name type="common">Common lancelet</name>
    <name type="synonym">Amphioxus lanceolatum</name>
    <dbReference type="NCBI Taxonomy" id="7740"/>
    <lineage>
        <taxon>Eukaryota</taxon>
        <taxon>Metazoa</taxon>
        <taxon>Chordata</taxon>
        <taxon>Cephalochordata</taxon>
        <taxon>Leptocardii</taxon>
        <taxon>Amphioxiformes</taxon>
        <taxon>Branchiostomatidae</taxon>
        <taxon>Branchiostoma</taxon>
    </lineage>
</organism>
<accession>A0A8K0EYM1</accession>
<feature type="region of interest" description="Disordered" evidence="1">
    <location>
        <begin position="163"/>
        <end position="209"/>
    </location>
</feature>
<evidence type="ECO:0000256" key="2">
    <source>
        <dbReference type="SAM" id="Phobius"/>
    </source>
</evidence>
<dbReference type="OrthoDB" id="10002063at2759"/>
<evidence type="ECO:0000313" key="3">
    <source>
        <dbReference type="EMBL" id="CAH1267363.1"/>
    </source>
</evidence>
<protein>
    <submittedName>
        <fullName evidence="3">Hypp3733 protein</fullName>
    </submittedName>
</protein>
<sequence length="209" mass="23145">MVNFTDWYIPVFMTIAIVVLTIFFALVYYFEPCLGMIGWNATDRKLPASINEISFSKRSTKDDTNTALIQDVGSHDLDGSQDFDGSRENLTDHSILQSGSHIVDMGYDNKAMTLDEPPQDDMREKGTQTPPKDTELRELNAKNLEKDVATAGVQTTPQKEYTILKSGSTERTQTPIKQQGSGTRSSALPGQTNANGDGEWATISWTTQL</sequence>
<dbReference type="Proteomes" id="UP000838412">
    <property type="component" value="Chromosome 6"/>
</dbReference>